<sequence length="123" mass="13987">MANREDLIKELYSNMIGEEKKPVEDERRYHADTNSLTVGANLDSKVTSKRHEIGLEKEAYAEIMMGARNYFLTKDIGFMVGDVVAFRETSGFQLTGNDSLRTLAMVERNIEGIKDGYCIISWK</sequence>
<organism evidence="2 3">
    <name type="scientific">Agathobacter ruminis</name>
    <dbReference type="NCBI Taxonomy" id="1712665"/>
    <lineage>
        <taxon>Bacteria</taxon>
        <taxon>Bacillati</taxon>
        <taxon>Bacillota</taxon>
        <taxon>Clostridia</taxon>
        <taxon>Lachnospirales</taxon>
        <taxon>Lachnospiraceae</taxon>
        <taxon>Agathobacter</taxon>
    </lineage>
</organism>
<name>A0A2G3E0A4_9FIRM</name>
<keyword evidence="3" id="KW-1185">Reference proteome</keyword>
<reference evidence="2 3" key="1">
    <citation type="submission" date="2017-10" db="EMBL/GenBank/DDBJ databases">
        <title>Resolving the taxonomy of Roseburia spp., Eubacterium rectale and Agathobacter spp. through phylogenomic analysis.</title>
        <authorList>
            <person name="Sheridan P.O."/>
            <person name="Walker A.W."/>
            <person name="Duncan S.H."/>
            <person name="Scott K.P."/>
            <person name="Toole P.W.O."/>
            <person name="Luis P."/>
            <person name="Flint H.J."/>
        </authorList>
    </citation>
    <scope>NUCLEOTIDE SEQUENCE [LARGE SCALE GENOMIC DNA]</scope>
    <source>
        <strain evidence="2 3">JK623</strain>
    </source>
</reference>
<evidence type="ECO:0000259" key="1">
    <source>
        <dbReference type="Pfam" id="PF12961"/>
    </source>
</evidence>
<accession>A0A2G3E0A4</accession>
<reference evidence="2 3" key="2">
    <citation type="submission" date="2017-10" db="EMBL/GenBank/DDBJ databases">
        <authorList>
            <person name="Banno H."/>
            <person name="Chua N.-H."/>
        </authorList>
    </citation>
    <scope>NUCLEOTIDE SEQUENCE [LARGE SCALE GENOMIC DNA]</scope>
    <source>
        <strain evidence="2 3">JK623</strain>
    </source>
</reference>
<dbReference type="AlphaFoldDB" id="A0A2G3E0A4"/>
<dbReference type="InterPro" id="IPR039440">
    <property type="entry name" value="DUF3850"/>
</dbReference>
<dbReference type="Proteomes" id="UP000224563">
    <property type="component" value="Unassembled WGS sequence"/>
</dbReference>
<proteinExistence type="predicted"/>
<evidence type="ECO:0000313" key="2">
    <source>
        <dbReference type="EMBL" id="PHU36698.1"/>
    </source>
</evidence>
<dbReference type="Gene3D" id="2.30.130.30">
    <property type="entry name" value="Hypothetical protein"/>
    <property type="match status" value="1"/>
</dbReference>
<dbReference type="Pfam" id="PF12961">
    <property type="entry name" value="DUF3850"/>
    <property type="match status" value="1"/>
</dbReference>
<protein>
    <recommendedName>
        <fullName evidence="1">DUF3850 domain-containing protein</fullName>
    </recommendedName>
</protein>
<gene>
    <name evidence="2" type="ORF">CSX02_11745</name>
</gene>
<dbReference type="RefSeq" id="WP_031545074.1">
    <property type="nucleotide sequence ID" value="NZ_JANSWH010000026.1"/>
</dbReference>
<dbReference type="EMBL" id="PDYG01000127">
    <property type="protein sequence ID" value="PHU36698.1"/>
    <property type="molecule type" value="Genomic_DNA"/>
</dbReference>
<comment type="caution">
    <text evidence="2">The sequence shown here is derived from an EMBL/GenBank/DDBJ whole genome shotgun (WGS) entry which is preliminary data.</text>
</comment>
<feature type="domain" description="DUF3850" evidence="1">
    <location>
        <begin position="51"/>
        <end position="121"/>
    </location>
</feature>
<evidence type="ECO:0000313" key="3">
    <source>
        <dbReference type="Proteomes" id="UP000224563"/>
    </source>
</evidence>